<evidence type="ECO:0000313" key="1">
    <source>
        <dbReference type="EMBL" id="MRX78547.1"/>
    </source>
</evidence>
<proteinExistence type="predicted"/>
<keyword evidence="2" id="KW-1185">Reference proteome</keyword>
<protein>
    <recommendedName>
        <fullName evidence="3">Cold-shock protein</fullName>
    </recommendedName>
</protein>
<evidence type="ECO:0000313" key="2">
    <source>
        <dbReference type="Proteomes" id="UP000487757"/>
    </source>
</evidence>
<dbReference type="Proteomes" id="UP000487757">
    <property type="component" value="Unassembled WGS sequence"/>
</dbReference>
<dbReference type="EMBL" id="WKKH01000058">
    <property type="protein sequence ID" value="MRX78547.1"/>
    <property type="molecule type" value="Genomic_DNA"/>
</dbReference>
<reference evidence="1 2" key="1">
    <citation type="submission" date="2019-11" db="EMBL/GenBank/DDBJ databases">
        <title>Pedobacter petrophilus genome.</title>
        <authorList>
            <person name="Feldbauer M.J."/>
            <person name="Newman J.D."/>
        </authorList>
    </citation>
    <scope>NUCLEOTIDE SEQUENCE [LARGE SCALE GENOMIC DNA]</scope>
    <source>
        <strain evidence="1 2">LMG 29686</strain>
    </source>
</reference>
<comment type="caution">
    <text evidence="1">The sequence shown here is derived from an EMBL/GenBank/DDBJ whole genome shotgun (WGS) entry which is preliminary data.</text>
</comment>
<gene>
    <name evidence="1" type="ORF">GJU39_20930</name>
</gene>
<sequence length="66" mass="7427">MERLGEIIDLNCIIGVGTILDFNDQEILFNILDMTAFSPVGFKVNFEIELKTEGLRAVKINPFGRP</sequence>
<evidence type="ECO:0008006" key="3">
    <source>
        <dbReference type="Google" id="ProtNLM"/>
    </source>
</evidence>
<name>A0A7K0G420_9SPHI</name>
<dbReference type="AlphaFoldDB" id="A0A7K0G420"/>
<organism evidence="1 2">
    <name type="scientific">Pedobacter petrophilus</name>
    <dbReference type="NCBI Taxonomy" id="1908241"/>
    <lineage>
        <taxon>Bacteria</taxon>
        <taxon>Pseudomonadati</taxon>
        <taxon>Bacteroidota</taxon>
        <taxon>Sphingobacteriia</taxon>
        <taxon>Sphingobacteriales</taxon>
        <taxon>Sphingobacteriaceae</taxon>
        <taxon>Pedobacter</taxon>
    </lineage>
</organism>
<accession>A0A7K0G420</accession>
<dbReference type="OrthoDB" id="773250at2"/>
<dbReference type="RefSeq" id="WP_154282951.1">
    <property type="nucleotide sequence ID" value="NZ_JBHUJQ010000001.1"/>
</dbReference>